<evidence type="ECO:0000256" key="3">
    <source>
        <dbReference type="ARBA" id="ARBA00006171"/>
    </source>
</evidence>
<keyword evidence="5" id="KW-0378">Hydrolase</keyword>
<gene>
    <name evidence="5" type="ORF">KDW03_12005</name>
</gene>
<evidence type="ECO:0000256" key="4">
    <source>
        <dbReference type="ARBA" id="ARBA00013078"/>
    </source>
</evidence>
<dbReference type="InterPro" id="IPR041492">
    <property type="entry name" value="HAD_2"/>
</dbReference>
<dbReference type="Gene3D" id="1.10.150.240">
    <property type="entry name" value="Putative phosphatase, domain 2"/>
    <property type="match status" value="1"/>
</dbReference>
<dbReference type="InterPro" id="IPR006439">
    <property type="entry name" value="HAD-SF_hydro_IA"/>
</dbReference>
<organism evidence="5 6">
    <name type="scientific">Thermospira aquatica</name>
    <dbReference type="NCBI Taxonomy" id="2828656"/>
    <lineage>
        <taxon>Bacteria</taxon>
        <taxon>Pseudomonadati</taxon>
        <taxon>Spirochaetota</taxon>
        <taxon>Spirochaetia</taxon>
        <taxon>Brevinematales</taxon>
        <taxon>Thermospiraceae</taxon>
        <taxon>Thermospira</taxon>
    </lineage>
</organism>
<reference evidence="5" key="2">
    <citation type="submission" date="2022-06" db="EMBL/GenBank/DDBJ databases">
        <title>Thermospira aquatica gen. nov., sp. nov.</title>
        <authorList>
            <person name="Ben Ali Gam Z."/>
            <person name="Labat M."/>
        </authorList>
    </citation>
    <scope>NUCLEOTIDE SEQUENCE</scope>
    <source>
        <strain evidence="5">F1F22</strain>
    </source>
</reference>
<dbReference type="PANTHER" id="PTHR43434">
    <property type="entry name" value="PHOSPHOGLYCOLATE PHOSPHATASE"/>
    <property type="match status" value="1"/>
</dbReference>
<evidence type="ECO:0000313" key="6">
    <source>
        <dbReference type="Proteomes" id="UP001056539"/>
    </source>
</evidence>
<dbReference type="GO" id="GO:0006281">
    <property type="term" value="P:DNA repair"/>
    <property type="evidence" value="ECO:0007669"/>
    <property type="project" value="TreeGrafter"/>
</dbReference>
<dbReference type="SUPFAM" id="SSF56784">
    <property type="entry name" value="HAD-like"/>
    <property type="match status" value="1"/>
</dbReference>
<protein>
    <recommendedName>
        <fullName evidence="4">phosphoglycolate phosphatase</fullName>
        <ecNumber evidence="4">3.1.3.18</ecNumber>
    </recommendedName>
</protein>
<comment type="catalytic activity">
    <reaction evidence="1">
        <text>2-phosphoglycolate + H2O = glycolate + phosphate</text>
        <dbReference type="Rhea" id="RHEA:14369"/>
        <dbReference type="ChEBI" id="CHEBI:15377"/>
        <dbReference type="ChEBI" id="CHEBI:29805"/>
        <dbReference type="ChEBI" id="CHEBI:43474"/>
        <dbReference type="ChEBI" id="CHEBI:58033"/>
        <dbReference type="EC" id="3.1.3.18"/>
    </reaction>
</comment>
<evidence type="ECO:0000313" key="5">
    <source>
        <dbReference type="EMBL" id="URA10184.1"/>
    </source>
</evidence>
<dbReference type="RefSeq" id="WP_271435316.1">
    <property type="nucleotide sequence ID" value="NZ_CP073355.1"/>
</dbReference>
<dbReference type="PANTHER" id="PTHR43434:SF1">
    <property type="entry name" value="PHOSPHOGLYCOLATE PHOSPHATASE"/>
    <property type="match status" value="1"/>
</dbReference>
<dbReference type="Gene3D" id="3.40.50.1000">
    <property type="entry name" value="HAD superfamily/HAD-like"/>
    <property type="match status" value="1"/>
</dbReference>
<dbReference type="InterPro" id="IPR023198">
    <property type="entry name" value="PGP-like_dom2"/>
</dbReference>
<name>A0AAX3BCZ0_9SPIR</name>
<dbReference type="GO" id="GO:0008967">
    <property type="term" value="F:phosphoglycolate phosphatase activity"/>
    <property type="evidence" value="ECO:0007669"/>
    <property type="project" value="UniProtKB-EC"/>
</dbReference>
<comment type="similarity">
    <text evidence="3">Belongs to the HAD-like hydrolase superfamily. CbbY/CbbZ/Gph/YieH family.</text>
</comment>
<dbReference type="SFLD" id="SFLDS00003">
    <property type="entry name" value="Haloacid_Dehalogenase"/>
    <property type="match status" value="1"/>
</dbReference>
<dbReference type="InterPro" id="IPR050155">
    <property type="entry name" value="HAD-like_hydrolase_sf"/>
</dbReference>
<dbReference type="KEGG" id="taqu:KDW03_12005"/>
<dbReference type="NCBIfam" id="TIGR01509">
    <property type="entry name" value="HAD-SF-IA-v3"/>
    <property type="match status" value="1"/>
</dbReference>
<dbReference type="Proteomes" id="UP001056539">
    <property type="component" value="Chromosome"/>
</dbReference>
<proteinExistence type="inferred from homology"/>
<dbReference type="InterPro" id="IPR036412">
    <property type="entry name" value="HAD-like_sf"/>
</dbReference>
<dbReference type="Pfam" id="PF13419">
    <property type="entry name" value="HAD_2"/>
    <property type="match status" value="1"/>
</dbReference>
<accession>A0AAX3BCZ0</accession>
<comment type="pathway">
    <text evidence="2">Organic acid metabolism; glycolate biosynthesis; glycolate from 2-phosphoglycolate: step 1/1.</text>
</comment>
<evidence type="ECO:0000256" key="2">
    <source>
        <dbReference type="ARBA" id="ARBA00004818"/>
    </source>
</evidence>
<dbReference type="EMBL" id="CP073355">
    <property type="protein sequence ID" value="URA10184.1"/>
    <property type="molecule type" value="Genomic_DNA"/>
</dbReference>
<reference evidence="5" key="1">
    <citation type="submission" date="2021-04" db="EMBL/GenBank/DDBJ databases">
        <authorList>
            <person name="Postec A."/>
        </authorList>
    </citation>
    <scope>NUCLEOTIDE SEQUENCE</scope>
    <source>
        <strain evidence="5">F1F22</strain>
    </source>
</reference>
<dbReference type="SFLD" id="SFLDG01129">
    <property type="entry name" value="C1.5:_HAD__Beta-PGM__Phosphata"/>
    <property type="match status" value="1"/>
</dbReference>
<evidence type="ECO:0000256" key="1">
    <source>
        <dbReference type="ARBA" id="ARBA00000830"/>
    </source>
</evidence>
<dbReference type="NCBIfam" id="TIGR01549">
    <property type="entry name" value="HAD-SF-IA-v1"/>
    <property type="match status" value="1"/>
</dbReference>
<dbReference type="AlphaFoldDB" id="A0AAX3BCZ0"/>
<sequence length="225" mass="25581">MESFSSLTKAILWDFDGTIADTFPLVFFSLRQSFLYGDGRFLTDEDMANMFGPPEDEIIRRYFYNRDAVDWGIEFYHRLYGDYHEVFTVYHKRLHNLLENLYEKGCVQGIVTGKGRRSLALSLEHLGITGYFSTAVTGNDILLPKPHPESLLAALYKLGVSPEEAIMIGDSEADYLAAQALGMRCIVVGWYRIPSFSGNYLAIQDVESLANLFTHNYRFPPGLPH</sequence>
<keyword evidence="6" id="KW-1185">Reference proteome</keyword>
<dbReference type="GO" id="GO:0005829">
    <property type="term" value="C:cytosol"/>
    <property type="evidence" value="ECO:0007669"/>
    <property type="project" value="TreeGrafter"/>
</dbReference>
<dbReference type="InterPro" id="IPR023214">
    <property type="entry name" value="HAD_sf"/>
</dbReference>
<dbReference type="EC" id="3.1.3.18" evidence="4"/>